<organism evidence="1 2">
    <name type="scientific">Thalassospira profundimaris</name>
    <dbReference type="NCBI Taxonomy" id="502049"/>
    <lineage>
        <taxon>Bacteria</taxon>
        <taxon>Pseudomonadati</taxon>
        <taxon>Pseudomonadota</taxon>
        <taxon>Alphaproteobacteria</taxon>
        <taxon>Rhodospirillales</taxon>
        <taxon>Thalassospiraceae</taxon>
        <taxon>Thalassospira</taxon>
    </lineage>
</organism>
<dbReference type="RefSeq" id="WP_181847308.1">
    <property type="nucleotide sequence ID" value="NZ_JPWH01000001.1"/>
</dbReference>
<accession>A0A367XK49</accession>
<dbReference type="PANTHER" id="PTHR35936">
    <property type="entry name" value="MEMBRANE-BOUND LYTIC MUREIN TRANSGLYCOSYLASE F"/>
    <property type="match status" value="1"/>
</dbReference>
<dbReference type="SUPFAM" id="SSF53850">
    <property type="entry name" value="Periplasmic binding protein-like II"/>
    <property type="match status" value="1"/>
</dbReference>
<protein>
    <submittedName>
        <fullName evidence="1">Uncharacterized protein</fullName>
    </submittedName>
</protein>
<dbReference type="Proteomes" id="UP000252517">
    <property type="component" value="Unassembled WGS sequence"/>
</dbReference>
<gene>
    <name evidence="1" type="ORF">TH25_01415</name>
</gene>
<dbReference type="PANTHER" id="PTHR35936:SF25">
    <property type="entry name" value="ABC TRANSPORTER SUBSTRATE-BINDING PROTEIN"/>
    <property type="match status" value="1"/>
</dbReference>
<proteinExistence type="predicted"/>
<dbReference type="Gene3D" id="3.40.190.10">
    <property type="entry name" value="Periplasmic binding protein-like II"/>
    <property type="match status" value="2"/>
</dbReference>
<evidence type="ECO:0000313" key="1">
    <source>
        <dbReference type="EMBL" id="RCK54037.1"/>
    </source>
</evidence>
<comment type="caution">
    <text evidence="1">The sequence shown here is derived from an EMBL/GenBank/DDBJ whole genome shotgun (WGS) entry which is preliminary data.</text>
</comment>
<sequence>MAALAKQLCFIALLTGLTVAVLYVPVYAETNGPPFGLKHNITIDLQTTEWPPYSSEHLPGQGLASIIVRAAFARENISVHIEFMPWQRSLQNFNTENTPGTGHRPDAIFPIYDNPQRQKGFFLSRTIVRSPVGFVYYHGSAFDWQTLDDLTNLTIGVVRGYSNGSDFDQYVQDGKLHIVETHDDTTLLRLLAAGRVDVVVMDQLVMRHILDTNPDFDQTRRWFYFHPNILENKSLHVGFHHTPEGKALRNAFDRGLSALQCPDNNCPARHVPPTKFPTN</sequence>
<reference evidence="1 2" key="1">
    <citation type="submission" date="2014-07" db="EMBL/GenBank/DDBJ databases">
        <title>Draft genome sequence of Thalassospira profundimaris S25-3-2.</title>
        <authorList>
            <person name="Lai Q."/>
            <person name="Shao Z."/>
        </authorList>
    </citation>
    <scope>NUCLEOTIDE SEQUENCE [LARGE SCALE GENOMIC DNA]</scope>
    <source>
        <strain evidence="1 2">S25-3-2</strain>
    </source>
</reference>
<name>A0A367XK49_9PROT</name>
<dbReference type="EMBL" id="JPWH01000001">
    <property type="protein sequence ID" value="RCK54037.1"/>
    <property type="molecule type" value="Genomic_DNA"/>
</dbReference>
<evidence type="ECO:0000313" key="2">
    <source>
        <dbReference type="Proteomes" id="UP000252517"/>
    </source>
</evidence>
<dbReference type="AlphaFoldDB" id="A0A367XK49"/>